<reference evidence="14" key="1">
    <citation type="submission" date="2019-06" db="EMBL/GenBank/DDBJ databases">
        <title>Methanoculleus strain from Tamsui River, Taipei, Taiwan.</title>
        <authorList>
            <person name="You Y.-T."/>
            <person name="Chen S.-C."/>
            <person name="Lai S.-J."/>
            <person name="Lee Y.-C."/>
            <person name="Lai M.-C."/>
        </authorList>
    </citation>
    <scope>NUCLEOTIDE SEQUENCE</scope>
    <source>
        <strain evidence="14">Afa-1</strain>
    </source>
</reference>
<dbReference type="EMBL" id="VHLL01000013">
    <property type="protein sequence ID" value="MCT8338332.1"/>
    <property type="molecule type" value="Genomic_DNA"/>
</dbReference>
<feature type="transmembrane region" description="Helical" evidence="12">
    <location>
        <begin position="58"/>
        <end position="80"/>
    </location>
</feature>
<feature type="domain" description="Cation-transporting P-type ATPase N-terminal" evidence="13">
    <location>
        <begin position="10"/>
        <end position="82"/>
    </location>
</feature>
<keyword evidence="3" id="KW-0597">Phosphoprotein</keyword>
<dbReference type="FunFam" id="3.40.1110.10:FF:000005">
    <property type="entry name" value="Plasma membrane ATPase"/>
    <property type="match status" value="1"/>
</dbReference>
<dbReference type="SMART" id="SM00831">
    <property type="entry name" value="Cation_ATPase_N"/>
    <property type="match status" value="1"/>
</dbReference>
<feature type="transmembrane region" description="Helical" evidence="12">
    <location>
        <begin position="650"/>
        <end position="672"/>
    </location>
</feature>
<keyword evidence="9" id="KW-1278">Translocase</keyword>
<evidence type="ECO:0000259" key="13">
    <source>
        <dbReference type="SMART" id="SM00831"/>
    </source>
</evidence>
<feature type="transmembrane region" description="Helical" evidence="12">
    <location>
        <begin position="777"/>
        <end position="795"/>
    </location>
</feature>
<sequence length="815" mass="88421">MEHEAISTDEARGMAVDDLYRALSSRRDGLSGSEAGDRIRKYGYNEIPEKEESAVLKFLRYFWGPIPWMIEAALIISAVIGRWEDFAIILALLLINAVVGFWQERQAGNAIAMLKKRLALEARVLRDGKWQKISARDLVPGDIVRVRNGDVIPADIKLVEGDFLSADESALTGESMPVEKHVSDTAYSGSTVKQGEMTALVVATGEKTFFGKTARLAGEAATASHFQKAVVRIGDYLIVLAVALVTVVFIVSLIRQESLLETLQFALVLIVAAIPAAMPAVLSITMAVGATALARKEAIVSRLVAIEEMAGVDVLCTDKTGTITENRLTLAEVVPFEGFGKDDVILAAILASREEDRDPIDVAIIESKEAQGLNDRLHTYTVTGFKPFDAVIKRTEATVQEGDGREFSVAKGAPQVILALAGGGEDLREAVDRLSGTFAKKGYRMLGVARSDAPNTWTYAGVLGLHDPPRDDSAATIKTAADMGLDVKMVTGDHTAIAREVAREVNLRTEIATADAFVKESDPKAAEIVEEAAGFAEVFPEHKYRIVSLLQSRGHIVGMTGDGVNDAPALKKADVGIAVAGATDAAKSAAAIVLTKPGLSVIIDAIKESRMIFQRMSHYVTYRIAETIRLLFFITLSILLFGFFPITALMIVLLALLNDIPIMTIAWDNVLYSRSPERWKMREILTLATIIGFVGVVSSFILLAIAQGPLNLPLDTIRSLIFLKLAVAGHLTVFVARTRGPFWSVRPAPVLLGAVIVTQTVATLITVYGIFIAPIGWPLAIFVWIYALVWALVITDPIKVYAYRLIDRGSIPFVR</sequence>
<evidence type="ECO:0000256" key="11">
    <source>
        <dbReference type="ARBA" id="ARBA00023136"/>
    </source>
</evidence>
<dbReference type="Gene3D" id="3.40.50.1000">
    <property type="entry name" value="HAD superfamily/HAD-like"/>
    <property type="match status" value="1"/>
</dbReference>
<dbReference type="Pfam" id="PF00122">
    <property type="entry name" value="E1-E2_ATPase"/>
    <property type="match status" value="1"/>
</dbReference>
<dbReference type="SUPFAM" id="SSF81665">
    <property type="entry name" value="Calcium ATPase, transmembrane domain M"/>
    <property type="match status" value="1"/>
</dbReference>
<dbReference type="GO" id="GO:0008553">
    <property type="term" value="F:P-type proton-exporting transporter activity"/>
    <property type="evidence" value="ECO:0007669"/>
    <property type="project" value="InterPro"/>
</dbReference>
<dbReference type="InterPro" id="IPR023214">
    <property type="entry name" value="HAD_sf"/>
</dbReference>
<comment type="similarity">
    <text evidence="2">Belongs to the cation transport ATPase (P-type) (TC 3.A.3) family. Type IIIA subfamily.</text>
</comment>
<feature type="transmembrane region" description="Helical" evidence="12">
    <location>
        <begin position="266"/>
        <end position="293"/>
    </location>
</feature>
<dbReference type="PRINTS" id="PR00120">
    <property type="entry name" value="HATPASE"/>
</dbReference>
<feature type="transmembrane region" description="Helical" evidence="12">
    <location>
        <begin position="86"/>
        <end position="103"/>
    </location>
</feature>
<evidence type="ECO:0000256" key="1">
    <source>
        <dbReference type="ARBA" id="ARBA00004141"/>
    </source>
</evidence>
<name>A0A9E4ZMW7_9EURY</name>
<dbReference type="Gene3D" id="2.70.150.10">
    <property type="entry name" value="Calcium-transporting ATPase, cytoplasmic transduction domain A"/>
    <property type="match status" value="1"/>
</dbReference>
<protein>
    <submittedName>
        <fullName evidence="14">Plasma-membrane proton-efflux P-type ATPase</fullName>
    </submittedName>
</protein>
<dbReference type="FunFam" id="3.40.50.1000:FF:000211">
    <property type="entry name" value="Plasma membrane ATPase"/>
    <property type="match status" value="1"/>
</dbReference>
<feature type="transmembrane region" description="Helical" evidence="12">
    <location>
        <begin position="236"/>
        <end position="254"/>
    </location>
</feature>
<dbReference type="Pfam" id="PF00690">
    <property type="entry name" value="Cation_ATPase_N"/>
    <property type="match status" value="1"/>
</dbReference>
<proteinExistence type="inferred from homology"/>
<dbReference type="NCBIfam" id="TIGR01494">
    <property type="entry name" value="ATPase_P-type"/>
    <property type="match status" value="2"/>
</dbReference>
<feature type="transmembrane region" description="Helical" evidence="12">
    <location>
        <begin position="684"/>
        <end position="705"/>
    </location>
</feature>
<dbReference type="InterPro" id="IPR018303">
    <property type="entry name" value="ATPase_P-typ_P_site"/>
</dbReference>
<dbReference type="GO" id="GO:0046872">
    <property type="term" value="F:metal ion binding"/>
    <property type="evidence" value="ECO:0007669"/>
    <property type="project" value="UniProtKB-KW"/>
</dbReference>
<evidence type="ECO:0000313" key="14">
    <source>
        <dbReference type="EMBL" id="MCT8338332.1"/>
    </source>
</evidence>
<dbReference type="Gene3D" id="3.40.1110.10">
    <property type="entry name" value="Calcium-transporting ATPase, cytoplasmic domain N"/>
    <property type="match status" value="1"/>
</dbReference>
<dbReference type="GO" id="GO:0016020">
    <property type="term" value="C:membrane"/>
    <property type="evidence" value="ECO:0007669"/>
    <property type="project" value="UniProtKB-SubCell"/>
</dbReference>
<keyword evidence="11 12" id="KW-0472">Membrane</keyword>
<dbReference type="NCBIfam" id="TIGR01647">
    <property type="entry name" value="ATPase-IIIA_H"/>
    <property type="match status" value="1"/>
</dbReference>
<dbReference type="SUPFAM" id="SSF56784">
    <property type="entry name" value="HAD-like"/>
    <property type="match status" value="1"/>
</dbReference>
<keyword evidence="7" id="KW-0067">ATP-binding</keyword>
<evidence type="ECO:0000256" key="8">
    <source>
        <dbReference type="ARBA" id="ARBA00022842"/>
    </source>
</evidence>
<dbReference type="PANTHER" id="PTHR42861">
    <property type="entry name" value="CALCIUM-TRANSPORTING ATPASE"/>
    <property type="match status" value="1"/>
</dbReference>
<dbReference type="SFLD" id="SFLDG00002">
    <property type="entry name" value="C1.7:_P-type_atpase_like"/>
    <property type="match status" value="1"/>
</dbReference>
<evidence type="ECO:0000313" key="15">
    <source>
        <dbReference type="Proteomes" id="UP001065682"/>
    </source>
</evidence>
<dbReference type="InterPro" id="IPR023299">
    <property type="entry name" value="ATPase_P-typ_cyto_dom_N"/>
</dbReference>
<keyword evidence="6" id="KW-0547">Nucleotide-binding</keyword>
<dbReference type="PRINTS" id="PR00119">
    <property type="entry name" value="CATATPASE"/>
</dbReference>
<keyword evidence="8" id="KW-0460">Magnesium</keyword>
<keyword evidence="5" id="KW-0479">Metal-binding</keyword>
<dbReference type="Pfam" id="PF00702">
    <property type="entry name" value="Hydrolase"/>
    <property type="match status" value="1"/>
</dbReference>
<evidence type="ECO:0000256" key="7">
    <source>
        <dbReference type="ARBA" id="ARBA00022840"/>
    </source>
</evidence>
<evidence type="ECO:0000256" key="4">
    <source>
        <dbReference type="ARBA" id="ARBA00022692"/>
    </source>
</evidence>
<evidence type="ECO:0000256" key="6">
    <source>
        <dbReference type="ARBA" id="ARBA00022741"/>
    </source>
</evidence>
<dbReference type="InterPro" id="IPR036412">
    <property type="entry name" value="HAD-like_sf"/>
</dbReference>
<evidence type="ECO:0000256" key="3">
    <source>
        <dbReference type="ARBA" id="ARBA00022553"/>
    </source>
</evidence>
<evidence type="ECO:0000256" key="5">
    <source>
        <dbReference type="ARBA" id="ARBA00022723"/>
    </source>
</evidence>
<evidence type="ECO:0000256" key="10">
    <source>
        <dbReference type="ARBA" id="ARBA00022989"/>
    </source>
</evidence>
<keyword evidence="15" id="KW-1185">Reference proteome</keyword>
<accession>A0A9E4ZMW7</accession>
<evidence type="ECO:0000256" key="2">
    <source>
        <dbReference type="ARBA" id="ARBA00008804"/>
    </source>
</evidence>
<feature type="transmembrane region" description="Helical" evidence="12">
    <location>
        <begin position="620"/>
        <end position="644"/>
    </location>
</feature>
<dbReference type="AlphaFoldDB" id="A0A9E4ZMW7"/>
<dbReference type="GO" id="GO:0005524">
    <property type="term" value="F:ATP binding"/>
    <property type="evidence" value="ECO:0007669"/>
    <property type="project" value="UniProtKB-KW"/>
</dbReference>
<dbReference type="RefSeq" id="WP_261598478.1">
    <property type="nucleotide sequence ID" value="NZ_VHLL01000013.1"/>
</dbReference>
<keyword evidence="10 12" id="KW-1133">Transmembrane helix</keyword>
<comment type="subcellular location">
    <subcellularLocation>
        <location evidence="1">Membrane</location>
        <topology evidence="1">Multi-pass membrane protein</topology>
    </subcellularLocation>
</comment>
<dbReference type="SFLD" id="SFLDF00027">
    <property type="entry name" value="p-type_atpase"/>
    <property type="match status" value="1"/>
</dbReference>
<dbReference type="InterPro" id="IPR044492">
    <property type="entry name" value="P_typ_ATPase_HD_dom"/>
</dbReference>
<dbReference type="InterPro" id="IPR008250">
    <property type="entry name" value="ATPase_P-typ_transduc_dom_A_sf"/>
</dbReference>
<keyword evidence="4 12" id="KW-0812">Transmembrane</keyword>
<dbReference type="CDD" id="cd02076">
    <property type="entry name" value="P-type_ATPase_H"/>
    <property type="match status" value="1"/>
</dbReference>
<comment type="caution">
    <text evidence="14">The sequence shown here is derived from an EMBL/GenBank/DDBJ whole genome shotgun (WGS) entry which is preliminary data.</text>
</comment>
<feature type="transmembrane region" description="Helical" evidence="12">
    <location>
        <begin position="717"/>
        <end position="736"/>
    </location>
</feature>
<organism evidence="14 15">
    <name type="scientific">Methanoculleus formosensis</name>
    <dbReference type="NCBI Taxonomy" id="2590886"/>
    <lineage>
        <taxon>Archaea</taxon>
        <taxon>Methanobacteriati</taxon>
        <taxon>Methanobacteriota</taxon>
        <taxon>Stenosarchaea group</taxon>
        <taxon>Methanomicrobia</taxon>
        <taxon>Methanomicrobiales</taxon>
        <taxon>Methanomicrobiaceae</taxon>
        <taxon>Methanoculleus</taxon>
    </lineage>
</organism>
<dbReference type="SUPFAM" id="SSF81653">
    <property type="entry name" value="Calcium ATPase, transduction domain A"/>
    <property type="match status" value="1"/>
</dbReference>
<dbReference type="InterPro" id="IPR006534">
    <property type="entry name" value="P-type_ATPase_IIIA"/>
</dbReference>
<feature type="transmembrane region" description="Helical" evidence="12">
    <location>
        <begin position="748"/>
        <end position="771"/>
    </location>
</feature>
<dbReference type="InterPro" id="IPR059000">
    <property type="entry name" value="ATPase_P-type_domA"/>
</dbReference>
<evidence type="ECO:0000256" key="9">
    <source>
        <dbReference type="ARBA" id="ARBA00022967"/>
    </source>
</evidence>
<dbReference type="InterPro" id="IPR001757">
    <property type="entry name" value="P_typ_ATPase"/>
</dbReference>
<dbReference type="Proteomes" id="UP001065682">
    <property type="component" value="Unassembled WGS sequence"/>
</dbReference>
<dbReference type="PROSITE" id="PS00154">
    <property type="entry name" value="ATPASE_E1_E2"/>
    <property type="match status" value="1"/>
</dbReference>
<dbReference type="GO" id="GO:0120029">
    <property type="term" value="P:proton export across plasma membrane"/>
    <property type="evidence" value="ECO:0007669"/>
    <property type="project" value="InterPro"/>
</dbReference>
<dbReference type="InterPro" id="IPR004014">
    <property type="entry name" value="ATPase_P-typ_cation-transptr_N"/>
</dbReference>
<dbReference type="Gene3D" id="1.20.1110.10">
    <property type="entry name" value="Calcium-transporting ATPase, transmembrane domain"/>
    <property type="match status" value="1"/>
</dbReference>
<evidence type="ECO:0000256" key="12">
    <source>
        <dbReference type="SAM" id="Phobius"/>
    </source>
</evidence>
<dbReference type="GO" id="GO:0016887">
    <property type="term" value="F:ATP hydrolysis activity"/>
    <property type="evidence" value="ECO:0007669"/>
    <property type="project" value="InterPro"/>
</dbReference>
<gene>
    <name evidence="14" type="ORF">FKB36_12765</name>
</gene>
<dbReference type="FunFam" id="2.70.150.10:FF:000042">
    <property type="entry name" value="Plasma membrane ATPase"/>
    <property type="match status" value="1"/>
</dbReference>
<dbReference type="InterPro" id="IPR023298">
    <property type="entry name" value="ATPase_P-typ_TM_dom_sf"/>
</dbReference>
<dbReference type="SFLD" id="SFLDS00003">
    <property type="entry name" value="Haloacid_Dehalogenase"/>
    <property type="match status" value="1"/>
</dbReference>